<accession>A0A3P1B4M2</accession>
<dbReference type="OrthoDB" id="790983at2"/>
<reference evidence="1 2" key="1">
    <citation type="submission" date="2018-11" db="EMBL/GenBank/DDBJ databases">
        <title>Flavobacterium sp. nov., YIM 102796 draft genome.</title>
        <authorList>
            <person name="Li G."/>
            <person name="Jiang Y."/>
        </authorList>
    </citation>
    <scope>NUCLEOTIDE SEQUENCE [LARGE SCALE GENOMIC DNA]</scope>
    <source>
        <strain evidence="1 2">YIM 102796</strain>
    </source>
</reference>
<comment type="caution">
    <text evidence="1">The sequence shown here is derived from an EMBL/GenBank/DDBJ whole genome shotgun (WGS) entry which is preliminary data.</text>
</comment>
<evidence type="ECO:0000313" key="1">
    <source>
        <dbReference type="EMBL" id="RRA95603.1"/>
    </source>
</evidence>
<protein>
    <submittedName>
        <fullName evidence="1">Tetracycline regulation of excision, RteC</fullName>
    </submittedName>
</protein>
<evidence type="ECO:0000313" key="2">
    <source>
        <dbReference type="Proteomes" id="UP000268372"/>
    </source>
</evidence>
<keyword evidence="2" id="KW-1185">Reference proteome</keyword>
<proteinExistence type="predicted"/>
<dbReference type="Pfam" id="PF09357">
    <property type="entry name" value="RteC"/>
    <property type="match status" value="1"/>
</dbReference>
<organism evidence="1 2">
    <name type="scientific">Paenimyroides viscosum</name>
    <dbReference type="NCBI Taxonomy" id="2488729"/>
    <lineage>
        <taxon>Bacteria</taxon>
        <taxon>Pseudomonadati</taxon>
        <taxon>Bacteroidota</taxon>
        <taxon>Flavobacteriia</taxon>
        <taxon>Flavobacteriales</taxon>
        <taxon>Flavobacteriaceae</taxon>
        <taxon>Paenimyroides</taxon>
    </lineage>
</organism>
<dbReference type="EMBL" id="RQTJ01000008">
    <property type="protein sequence ID" value="RRA95603.1"/>
    <property type="molecule type" value="Genomic_DNA"/>
</dbReference>
<gene>
    <name evidence="1" type="ORF">EG242_05650</name>
</gene>
<dbReference type="AlphaFoldDB" id="A0A3P1B4M2"/>
<name>A0A3P1B4M2_9FLAO</name>
<dbReference type="Proteomes" id="UP000268372">
    <property type="component" value="Unassembled WGS sequence"/>
</dbReference>
<dbReference type="RefSeq" id="WP_124898925.1">
    <property type="nucleotide sequence ID" value="NZ_RQTJ01000008.1"/>
</dbReference>
<dbReference type="InterPro" id="IPR018534">
    <property type="entry name" value="Tet_reg_excision_RteC"/>
</dbReference>
<sequence>MAKFIYKDVLSQIQKEERKVALSTDNIIEECYKMIGYLQELLHQLKMDVLKHGFAKENEEIDFFKRIKPQILGKIVYYNKVSRIETTCPVSDGQLYLNYYSNQMKKLNKEFKDHILISDFYRYYKSGRVDKDNIYFRLGNINFYDGLNSFVFEIDTHFSTYYDYKTARIIANENLYFYLNSKICNNAQEGPSTVNLILDNSDIHWTDSKSALIELIYALYASASVSNGRISLTKLSAIAQELFNVQLGDIHHAFHRMKDRAGDRASFLNHLKNSLEQYMDKES</sequence>